<dbReference type="PANTHER" id="PTHR45339">
    <property type="entry name" value="HYBRID SIGNAL TRANSDUCTION HISTIDINE KINASE J"/>
    <property type="match status" value="1"/>
</dbReference>
<gene>
    <name evidence="4" type="ORF">SELMODRAFT_112002</name>
</gene>
<keyword evidence="1" id="KW-0597">Phosphoprotein</keyword>
<feature type="domain" description="Signal transduction histidine kinase dimerisation/phosphoacceptor" evidence="3">
    <location>
        <begin position="1"/>
        <end position="50"/>
    </location>
</feature>
<dbReference type="PANTHER" id="PTHR45339:SF1">
    <property type="entry name" value="HYBRID SIGNAL TRANSDUCTION HISTIDINE KINASE J"/>
    <property type="match status" value="1"/>
</dbReference>
<dbReference type="KEGG" id="smo:SELMODRAFT_112002"/>
<dbReference type="EMBL" id="GL377608">
    <property type="protein sequence ID" value="EFJ18939.1"/>
    <property type="molecule type" value="Genomic_DNA"/>
</dbReference>
<organism evidence="5">
    <name type="scientific">Selaginella moellendorffii</name>
    <name type="common">Spikemoss</name>
    <dbReference type="NCBI Taxonomy" id="88036"/>
    <lineage>
        <taxon>Eukaryota</taxon>
        <taxon>Viridiplantae</taxon>
        <taxon>Streptophyta</taxon>
        <taxon>Embryophyta</taxon>
        <taxon>Tracheophyta</taxon>
        <taxon>Lycopodiopsida</taxon>
        <taxon>Selaginellales</taxon>
        <taxon>Selaginellaceae</taxon>
        <taxon>Selaginella</taxon>
    </lineage>
</organism>
<dbReference type="InterPro" id="IPR036097">
    <property type="entry name" value="HisK_dim/P_sf"/>
</dbReference>
<reference evidence="4 5" key="1">
    <citation type="journal article" date="2011" name="Science">
        <title>The Selaginella genome identifies genetic changes associated with the evolution of vascular plants.</title>
        <authorList>
            <person name="Banks J.A."/>
            <person name="Nishiyama T."/>
            <person name="Hasebe M."/>
            <person name="Bowman J.L."/>
            <person name="Gribskov M."/>
            <person name="dePamphilis C."/>
            <person name="Albert V.A."/>
            <person name="Aono N."/>
            <person name="Aoyama T."/>
            <person name="Ambrose B.A."/>
            <person name="Ashton N.W."/>
            <person name="Axtell M.J."/>
            <person name="Barker E."/>
            <person name="Barker M.S."/>
            <person name="Bennetzen J.L."/>
            <person name="Bonawitz N.D."/>
            <person name="Chapple C."/>
            <person name="Cheng C."/>
            <person name="Correa L.G."/>
            <person name="Dacre M."/>
            <person name="DeBarry J."/>
            <person name="Dreyer I."/>
            <person name="Elias M."/>
            <person name="Engstrom E.M."/>
            <person name="Estelle M."/>
            <person name="Feng L."/>
            <person name="Finet C."/>
            <person name="Floyd S.K."/>
            <person name="Frommer W.B."/>
            <person name="Fujita T."/>
            <person name="Gramzow L."/>
            <person name="Gutensohn M."/>
            <person name="Harholt J."/>
            <person name="Hattori M."/>
            <person name="Heyl A."/>
            <person name="Hirai T."/>
            <person name="Hiwatashi Y."/>
            <person name="Ishikawa M."/>
            <person name="Iwata M."/>
            <person name="Karol K.G."/>
            <person name="Koehler B."/>
            <person name="Kolukisaoglu U."/>
            <person name="Kubo M."/>
            <person name="Kurata T."/>
            <person name="Lalonde S."/>
            <person name="Li K."/>
            <person name="Li Y."/>
            <person name="Litt A."/>
            <person name="Lyons E."/>
            <person name="Manning G."/>
            <person name="Maruyama T."/>
            <person name="Michael T.P."/>
            <person name="Mikami K."/>
            <person name="Miyazaki S."/>
            <person name="Morinaga S."/>
            <person name="Murata T."/>
            <person name="Mueller-Roeber B."/>
            <person name="Nelson D.R."/>
            <person name="Obara M."/>
            <person name="Oguri Y."/>
            <person name="Olmstead R.G."/>
            <person name="Onodera N."/>
            <person name="Petersen B.L."/>
            <person name="Pils B."/>
            <person name="Prigge M."/>
            <person name="Rensing S.A."/>
            <person name="Riano-Pachon D.M."/>
            <person name="Roberts A.W."/>
            <person name="Sato Y."/>
            <person name="Scheller H.V."/>
            <person name="Schulz B."/>
            <person name="Schulz C."/>
            <person name="Shakirov E.V."/>
            <person name="Shibagaki N."/>
            <person name="Shinohara N."/>
            <person name="Shippen D.E."/>
            <person name="Soerensen I."/>
            <person name="Sotooka R."/>
            <person name="Sugimoto N."/>
            <person name="Sugita M."/>
            <person name="Sumikawa N."/>
            <person name="Tanurdzic M."/>
            <person name="Theissen G."/>
            <person name="Ulvskov P."/>
            <person name="Wakazuki S."/>
            <person name="Weng J.K."/>
            <person name="Willats W.W."/>
            <person name="Wipf D."/>
            <person name="Wolf P.G."/>
            <person name="Yang L."/>
            <person name="Zimmer A.D."/>
            <person name="Zhu Q."/>
            <person name="Mitros T."/>
            <person name="Hellsten U."/>
            <person name="Loque D."/>
            <person name="Otillar R."/>
            <person name="Salamov A."/>
            <person name="Schmutz J."/>
            <person name="Shapiro H."/>
            <person name="Lindquist E."/>
            <person name="Lucas S."/>
            <person name="Rokhsar D."/>
            <person name="Grigoriev I.V."/>
        </authorList>
    </citation>
    <scope>NUCLEOTIDE SEQUENCE [LARGE SCALE GENOMIC DNA]</scope>
</reference>
<dbReference type="Gramene" id="EFJ18939">
    <property type="protein sequence ID" value="EFJ18939"/>
    <property type="gene ID" value="SELMODRAFT_112002"/>
</dbReference>
<evidence type="ECO:0000259" key="3">
    <source>
        <dbReference type="SMART" id="SM00388"/>
    </source>
</evidence>
<dbReference type="SMART" id="SM00388">
    <property type="entry name" value="HisKA"/>
    <property type="match status" value="1"/>
</dbReference>
<proteinExistence type="predicted"/>
<dbReference type="OrthoDB" id="21225at2759"/>
<keyword evidence="5" id="KW-1185">Reference proteome</keyword>
<dbReference type="Pfam" id="PF00512">
    <property type="entry name" value="HisKA"/>
    <property type="match status" value="1"/>
</dbReference>
<dbReference type="Proteomes" id="UP000001514">
    <property type="component" value="Unassembled WGS sequence"/>
</dbReference>
<dbReference type="InParanoid" id="D8S9C6"/>
<dbReference type="InterPro" id="IPR036890">
    <property type="entry name" value="HATPase_C_sf"/>
</dbReference>
<accession>D8S9C6</accession>
<evidence type="ECO:0000256" key="1">
    <source>
        <dbReference type="ARBA" id="ARBA00022553"/>
    </source>
</evidence>
<dbReference type="SUPFAM" id="SSF47384">
    <property type="entry name" value="Homodimeric domain of signal transducing histidine kinase"/>
    <property type="match status" value="1"/>
</dbReference>
<evidence type="ECO:0000313" key="4">
    <source>
        <dbReference type="EMBL" id="EFJ18939.1"/>
    </source>
</evidence>
<keyword evidence="2" id="KW-0902">Two-component regulatory system</keyword>
<sequence>MNAVIGMGALILETDLTDEQREYASTIRSSGEALLGIINDILDYSKIEAGKMELELQPTEILQCVEESFDLVAPQAAVKGLELTYNVTDSVPSVLLGDSARIRQILVS</sequence>
<dbReference type="InterPro" id="IPR003661">
    <property type="entry name" value="HisK_dim/P_dom"/>
</dbReference>
<dbReference type="eggNOG" id="KOG0519">
    <property type="taxonomic scope" value="Eukaryota"/>
</dbReference>
<dbReference type="STRING" id="88036.D8S9C6"/>
<dbReference type="CDD" id="cd00082">
    <property type="entry name" value="HisKA"/>
    <property type="match status" value="1"/>
</dbReference>
<dbReference type="Gene3D" id="1.10.287.130">
    <property type="match status" value="1"/>
</dbReference>
<protein>
    <recommendedName>
        <fullName evidence="3">Signal transduction histidine kinase dimerisation/phosphoacceptor domain-containing protein</fullName>
    </recommendedName>
</protein>
<dbReference type="GO" id="GO:0000155">
    <property type="term" value="F:phosphorelay sensor kinase activity"/>
    <property type="evidence" value="ECO:0007669"/>
    <property type="project" value="InterPro"/>
</dbReference>
<name>D8S9C6_SELML</name>
<evidence type="ECO:0000256" key="2">
    <source>
        <dbReference type="ARBA" id="ARBA00023012"/>
    </source>
</evidence>
<dbReference type="AlphaFoldDB" id="D8S9C6"/>
<dbReference type="SUPFAM" id="SSF55874">
    <property type="entry name" value="ATPase domain of HSP90 chaperone/DNA topoisomerase II/histidine kinase"/>
    <property type="match status" value="1"/>
</dbReference>
<evidence type="ECO:0000313" key="5">
    <source>
        <dbReference type="Proteomes" id="UP000001514"/>
    </source>
</evidence>
<dbReference type="HOGENOM" id="CLU_2299004_0_0_1"/>
<dbReference type="Gene3D" id="3.30.565.10">
    <property type="entry name" value="Histidine kinase-like ATPase, C-terminal domain"/>
    <property type="match status" value="1"/>
</dbReference>